<accession>I0H7U0</accession>
<feature type="transmembrane region" description="Helical" evidence="5">
    <location>
        <begin position="125"/>
        <end position="148"/>
    </location>
</feature>
<proteinExistence type="predicted"/>
<dbReference type="GO" id="GO:0022857">
    <property type="term" value="F:transmembrane transporter activity"/>
    <property type="evidence" value="ECO:0007669"/>
    <property type="project" value="InterPro"/>
</dbReference>
<dbReference type="InterPro" id="IPR011701">
    <property type="entry name" value="MFS"/>
</dbReference>
<reference evidence="7 8" key="1">
    <citation type="submission" date="2012-02" db="EMBL/GenBank/DDBJ databases">
        <title>Complete genome sequence of Actinoplanes missouriensis 431 (= NBRC 102363).</title>
        <authorList>
            <person name="Ohnishi Y."/>
            <person name="Ishikawa J."/>
            <person name="Sekine M."/>
            <person name="Hosoyama A."/>
            <person name="Harada T."/>
            <person name="Narita H."/>
            <person name="Hata T."/>
            <person name="Konno Y."/>
            <person name="Tutikane K."/>
            <person name="Fujita N."/>
            <person name="Horinouchi S."/>
            <person name="Hayakawa M."/>
        </authorList>
    </citation>
    <scope>NUCLEOTIDE SEQUENCE [LARGE SCALE GENOMIC DNA]</scope>
    <source>
        <strain evidence="8">ATCC 14538 / DSM 43046 / CBS 188.64 / JCM 3121 / NBRC 102363 / NCIMB 12654 / NRRL B-3342 / UNCC 431</strain>
    </source>
</reference>
<evidence type="ECO:0000256" key="5">
    <source>
        <dbReference type="SAM" id="Phobius"/>
    </source>
</evidence>
<keyword evidence="8" id="KW-1185">Reference proteome</keyword>
<feature type="transmembrane region" description="Helical" evidence="5">
    <location>
        <begin position="334"/>
        <end position="355"/>
    </location>
</feature>
<dbReference type="OrthoDB" id="151222at2"/>
<feature type="transmembrane region" description="Helical" evidence="5">
    <location>
        <begin position="213"/>
        <end position="231"/>
    </location>
</feature>
<feature type="transmembrane region" description="Helical" evidence="5">
    <location>
        <begin position="154"/>
        <end position="173"/>
    </location>
</feature>
<keyword evidence="2 5" id="KW-0812">Transmembrane</keyword>
<feature type="transmembrane region" description="Helical" evidence="5">
    <location>
        <begin position="237"/>
        <end position="259"/>
    </location>
</feature>
<dbReference type="GO" id="GO:0005886">
    <property type="term" value="C:plasma membrane"/>
    <property type="evidence" value="ECO:0007669"/>
    <property type="project" value="UniProtKB-SubCell"/>
</dbReference>
<sequence length="402" mass="39077">MAHVAVLLAFAANGVLFGTWTPRIPSVQAGLGLDDGRLGLALLAPALGSVGSMLLTGVLVQRFGAGRVMGCALVGFSVTLPLIGVAPSLWWLFAALLVWGAAMGSLDVSMNAAGLGVQRELGRPVLSGFHAAFSAGGLVGALAGSLAAGAGVPVGVHLAVAGALGLAVTAVVARIPVPDPAVPEAGAPAPEAPPGPGPAGIGRVVGPLLRNRALALLALLAFAGLLAEGAAADWSAVYLTGSLGASAGLAGAGFVAFSVTMTAGRLVGDRVVATFGPVRTVRVAAATAALTLAAALLAGQTWAALAGFAVLGAGLAVLVPVIFTAAAERTTTPATAVAGVSTCGYLGFIAGPPLIGGFASLTSLSAALWLVVALTAVVALLAPVTHTAARTPRPAPSRSPAR</sequence>
<dbReference type="InterPro" id="IPR020846">
    <property type="entry name" value="MFS_dom"/>
</dbReference>
<dbReference type="CDD" id="cd17393">
    <property type="entry name" value="MFS_MosC_like"/>
    <property type="match status" value="1"/>
</dbReference>
<dbReference type="PROSITE" id="PS50850">
    <property type="entry name" value="MFS"/>
    <property type="match status" value="1"/>
</dbReference>
<dbReference type="KEGG" id="ams:AMIS_38570"/>
<dbReference type="Gene3D" id="1.20.1250.20">
    <property type="entry name" value="MFS general substrate transporter like domains"/>
    <property type="match status" value="2"/>
</dbReference>
<evidence type="ECO:0000256" key="2">
    <source>
        <dbReference type="ARBA" id="ARBA00022692"/>
    </source>
</evidence>
<protein>
    <submittedName>
        <fullName evidence="7">Putative MFS transporter</fullName>
    </submittedName>
</protein>
<feature type="transmembrane region" description="Helical" evidence="5">
    <location>
        <begin position="280"/>
        <end position="298"/>
    </location>
</feature>
<evidence type="ECO:0000256" key="1">
    <source>
        <dbReference type="ARBA" id="ARBA00004651"/>
    </source>
</evidence>
<evidence type="ECO:0000313" key="8">
    <source>
        <dbReference type="Proteomes" id="UP000007882"/>
    </source>
</evidence>
<dbReference type="InterPro" id="IPR051788">
    <property type="entry name" value="MFS_Transporter"/>
</dbReference>
<dbReference type="InterPro" id="IPR036259">
    <property type="entry name" value="MFS_trans_sf"/>
</dbReference>
<organism evidence="7 8">
    <name type="scientific">Actinoplanes missouriensis (strain ATCC 14538 / DSM 43046 / CBS 188.64 / JCM 3121 / NBRC 102363 / NCIMB 12654 / NRRL B-3342 / UNCC 431)</name>
    <dbReference type="NCBI Taxonomy" id="512565"/>
    <lineage>
        <taxon>Bacteria</taxon>
        <taxon>Bacillati</taxon>
        <taxon>Actinomycetota</taxon>
        <taxon>Actinomycetes</taxon>
        <taxon>Micromonosporales</taxon>
        <taxon>Micromonosporaceae</taxon>
        <taxon>Actinoplanes</taxon>
    </lineage>
</organism>
<dbReference type="Pfam" id="PF07690">
    <property type="entry name" value="MFS_1"/>
    <property type="match status" value="2"/>
</dbReference>
<keyword evidence="3 5" id="KW-1133">Transmembrane helix</keyword>
<evidence type="ECO:0000256" key="4">
    <source>
        <dbReference type="ARBA" id="ARBA00023136"/>
    </source>
</evidence>
<keyword evidence="4 5" id="KW-0472">Membrane</keyword>
<dbReference type="PATRIC" id="fig|512565.3.peg.3849"/>
<dbReference type="PANTHER" id="PTHR23514:SF13">
    <property type="entry name" value="INNER MEMBRANE PROTEIN YBJJ"/>
    <property type="match status" value="1"/>
</dbReference>
<dbReference type="Proteomes" id="UP000007882">
    <property type="component" value="Chromosome"/>
</dbReference>
<dbReference type="STRING" id="512565.AMIS_38570"/>
<dbReference type="HOGENOM" id="CLU_035309_1_1_11"/>
<evidence type="ECO:0000256" key="3">
    <source>
        <dbReference type="ARBA" id="ARBA00022989"/>
    </source>
</evidence>
<feature type="transmembrane region" description="Helical" evidence="5">
    <location>
        <begin position="90"/>
        <end position="113"/>
    </location>
</feature>
<dbReference type="RefSeq" id="WP_014443971.1">
    <property type="nucleotide sequence ID" value="NC_017093.1"/>
</dbReference>
<feature type="transmembrane region" description="Helical" evidence="5">
    <location>
        <begin position="304"/>
        <end position="327"/>
    </location>
</feature>
<comment type="subcellular location">
    <subcellularLocation>
        <location evidence="1">Cell membrane</location>
        <topology evidence="1">Multi-pass membrane protein</topology>
    </subcellularLocation>
</comment>
<feature type="domain" description="Major facilitator superfamily (MFS) profile" evidence="6">
    <location>
        <begin position="1"/>
        <end position="390"/>
    </location>
</feature>
<dbReference type="AlphaFoldDB" id="I0H7U0"/>
<gene>
    <name evidence="7" type="ordered locus">AMIS_38570</name>
</gene>
<dbReference type="eggNOG" id="COG0738">
    <property type="taxonomic scope" value="Bacteria"/>
</dbReference>
<feature type="transmembrane region" description="Helical" evidence="5">
    <location>
        <begin position="41"/>
        <end position="60"/>
    </location>
</feature>
<feature type="transmembrane region" description="Helical" evidence="5">
    <location>
        <begin position="367"/>
        <end position="389"/>
    </location>
</feature>
<evidence type="ECO:0000259" key="6">
    <source>
        <dbReference type="PROSITE" id="PS50850"/>
    </source>
</evidence>
<feature type="transmembrane region" description="Helical" evidence="5">
    <location>
        <begin position="67"/>
        <end position="84"/>
    </location>
</feature>
<dbReference type="PANTHER" id="PTHR23514">
    <property type="entry name" value="BYPASS OF STOP CODON PROTEIN 6"/>
    <property type="match status" value="1"/>
</dbReference>
<dbReference type="EMBL" id="AP012319">
    <property type="protein sequence ID" value="BAL89077.1"/>
    <property type="molecule type" value="Genomic_DNA"/>
</dbReference>
<dbReference type="SUPFAM" id="SSF103473">
    <property type="entry name" value="MFS general substrate transporter"/>
    <property type="match status" value="1"/>
</dbReference>
<evidence type="ECO:0000313" key="7">
    <source>
        <dbReference type="EMBL" id="BAL89077.1"/>
    </source>
</evidence>
<name>I0H7U0_ACTM4</name>